<dbReference type="AlphaFoldDB" id="A0A7S4AHF5"/>
<sequence>MAHSSNRQLRVVVLVLLLNHLLFSKFSLPGVDAFLAREFGLAAVVHKHKPPISVAAPSSSSPPCFVSLSRTTMLHSSSLLSSSSSSEFQEKKKCASGDNNSEHDEQQEKKNRKKRYLYSFSEARKIARGHGFSDKQEFMDYDCAGAYQVPKNADEVWFEDWTSWDDFLGTTLNDFETAREVARTRVGCDSSSTTRWKACTEEEYLHLFKTKQIDDADIASRLPYRPDLFYKNKGWVSWEDFLSKGNE</sequence>
<keyword evidence="2" id="KW-0732">Signal</keyword>
<feature type="region of interest" description="Disordered" evidence="1">
    <location>
        <begin position="91"/>
        <end position="112"/>
    </location>
</feature>
<feature type="chain" id="PRO_5031195621" evidence="2">
    <location>
        <begin position="25"/>
        <end position="247"/>
    </location>
</feature>
<evidence type="ECO:0000256" key="2">
    <source>
        <dbReference type="SAM" id="SignalP"/>
    </source>
</evidence>
<organism evidence="3">
    <name type="scientific">Pseudo-nitzschia australis</name>
    <dbReference type="NCBI Taxonomy" id="44445"/>
    <lineage>
        <taxon>Eukaryota</taxon>
        <taxon>Sar</taxon>
        <taxon>Stramenopiles</taxon>
        <taxon>Ochrophyta</taxon>
        <taxon>Bacillariophyta</taxon>
        <taxon>Bacillariophyceae</taxon>
        <taxon>Bacillariophycidae</taxon>
        <taxon>Bacillariales</taxon>
        <taxon>Bacillariaceae</taxon>
        <taxon>Pseudo-nitzschia</taxon>
    </lineage>
</organism>
<accession>A0A7S4AHF5</accession>
<feature type="signal peptide" evidence="2">
    <location>
        <begin position="1"/>
        <end position="24"/>
    </location>
</feature>
<gene>
    <name evidence="3" type="ORF">PAUS00366_LOCUS8168</name>
</gene>
<proteinExistence type="predicted"/>
<evidence type="ECO:0000313" key="3">
    <source>
        <dbReference type="EMBL" id="CAE0715416.1"/>
    </source>
</evidence>
<protein>
    <submittedName>
        <fullName evidence="3">Uncharacterized protein</fullName>
    </submittedName>
</protein>
<reference evidence="3" key="1">
    <citation type="submission" date="2021-01" db="EMBL/GenBank/DDBJ databases">
        <authorList>
            <person name="Corre E."/>
            <person name="Pelletier E."/>
            <person name="Niang G."/>
            <person name="Scheremetjew M."/>
            <person name="Finn R."/>
            <person name="Kale V."/>
            <person name="Holt S."/>
            <person name="Cochrane G."/>
            <person name="Meng A."/>
            <person name="Brown T."/>
            <person name="Cohen L."/>
        </authorList>
    </citation>
    <scope>NUCLEOTIDE SEQUENCE</scope>
    <source>
        <strain evidence="3">10249 10 AB</strain>
    </source>
</reference>
<name>A0A7S4AHF5_9STRA</name>
<dbReference type="EMBL" id="HBIX01010790">
    <property type="protein sequence ID" value="CAE0715416.1"/>
    <property type="molecule type" value="Transcribed_RNA"/>
</dbReference>
<evidence type="ECO:0000256" key="1">
    <source>
        <dbReference type="SAM" id="MobiDB-lite"/>
    </source>
</evidence>
<feature type="compositionally biased region" description="Basic and acidic residues" evidence="1">
    <location>
        <begin position="91"/>
        <end position="109"/>
    </location>
</feature>